<reference evidence="3 5" key="1">
    <citation type="submission" date="2019-06" db="EMBL/GenBank/DDBJ databases">
        <title>Paenimaribius caenipelagi gen. nov., sp. nov., isolated from a tidal flat.</title>
        <authorList>
            <person name="Yoon J.-H."/>
        </authorList>
    </citation>
    <scope>NUCLEOTIDE SEQUENCE [LARGE SCALE GENOMIC DNA]</scope>
    <source>
        <strain evidence="3 5">JBTF-M29</strain>
    </source>
</reference>
<feature type="domain" description="HTH-like" evidence="1">
    <location>
        <begin position="26"/>
        <end position="68"/>
    </location>
</feature>
<dbReference type="EMBL" id="VFSV01000003">
    <property type="protein sequence ID" value="TRD22969.1"/>
    <property type="molecule type" value="Genomic_DNA"/>
</dbReference>
<organism evidence="3 5">
    <name type="scientific">Palleronia caenipelagi</name>
    <dbReference type="NCBI Taxonomy" id="2489174"/>
    <lineage>
        <taxon>Bacteria</taxon>
        <taxon>Pseudomonadati</taxon>
        <taxon>Pseudomonadota</taxon>
        <taxon>Alphaproteobacteria</taxon>
        <taxon>Rhodobacterales</taxon>
        <taxon>Roseobacteraceae</taxon>
        <taxon>Palleronia</taxon>
    </lineage>
</organism>
<dbReference type="Proteomes" id="UP000318590">
    <property type="component" value="Unassembled WGS sequence"/>
</dbReference>
<dbReference type="InterPro" id="IPR025948">
    <property type="entry name" value="HTH-like_dom"/>
</dbReference>
<dbReference type="EMBL" id="VFSV01000072">
    <property type="protein sequence ID" value="TRD14503.1"/>
    <property type="molecule type" value="Genomic_DNA"/>
</dbReference>
<accession>A0A547PKT1</accession>
<keyword evidence="5" id="KW-1185">Reference proteome</keyword>
<proteinExistence type="predicted"/>
<evidence type="ECO:0000259" key="1">
    <source>
        <dbReference type="Pfam" id="PF13276"/>
    </source>
</evidence>
<dbReference type="Pfam" id="PF13276">
    <property type="entry name" value="HTH_21"/>
    <property type="match status" value="1"/>
</dbReference>
<evidence type="ECO:0000313" key="3">
    <source>
        <dbReference type="EMBL" id="TRD14634.1"/>
    </source>
</evidence>
<evidence type="ECO:0000313" key="5">
    <source>
        <dbReference type="Proteomes" id="UP000318590"/>
    </source>
</evidence>
<dbReference type="AlphaFoldDB" id="A0A547PKT1"/>
<evidence type="ECO:0000313" key="4">
    <source>
        <dbReference type="EMBL" id="TRD22969.1"/>
    </source>
</evidence>
<dbReference type="RefSeq" id="WP_142833159.1">
    <property type="nucleotide sequence ID" value="NZ_VFSV01000003.1"/>
</dbReference>
<evidence type="ECO:0000313" key="2">
    <source>
        <dbReference type="EMBL" id="TRD14503.1"/>
    </source>
</evidence>
<protein>
    <submittedName>
        <fullName evidence="3">Transposase</fullName>
    </submittedName>
</protein>
<sequence>MDATPARPVVMTAGLRAGRCWSGEHCFEARKERYGSKRIHRDLRADGERVSERHVARILRENILSSRRQTCCSGRFTAPTRTPSG</sequence>
<gene>
    <name evidence="4" type="ORF">FEV53_02045</name>
    <name evidence="3" type="ORF">FEV53_18590</name>
    <name evidence="2" type="ORF">FEV53_18830</name>
</gene>
<name>A0A547PKT1_9RHOB</name>
<dbReference type="OrthoDB" id="9803878at2"/>
<dbReference type="EMBL" id="VFSV01000068">
    <property type="protein sequence ID" value="TRD14634.1"/>
    <property type="molecule type" value="Genomic_DNA"/>
</dbReference>
<comment type="caution">
    <text evidence="3">The sequence shown here is derived from an EMBL/GenBank/DDBJ whole genome shotgun (WGS) entry which is preliminary data.</text>
</comment>